<sequence>MPPKRAANNGKKVGEENAKKARQKTPDSSTSKPPIKRLRSKSHRKVQFDANPQILEITPLVEKPTGQVRMPEPSKSIEQDFASPAKEDELIILLADDSLMGKGVKNENGEDNNSRQSIEIIDASQTFTKPPAVRVKENALKGYRPIPLLQLEEDEVPQQSTENNEELENSLPLMEQHVLNDLEHYAFLKGKSKSASSNRFLWSQLFMPKRQQDFIGKSKADFLRLNEWLEKWYKQINFEKEKNLEENKKKKKKEEENNKRKRRRSSNKFFEEELTDDYEEDEEDNDFEFIVEENMLNPAIICGPTGCGKSVMVYQAAKECKFEVIEISSSSPRDGQSLKQKIAGALESHNVQSRKTSDIRSLFGNNKQSDNSKKNQNDFSLLLIDECDIIYSSDSNFWSTLRQICTESKIPIILTCNDLEYVLKEIGKDFDGNKDDFFVIQMERPSDRLFAQYLRHWYFGFTSHYHKTCSFYNLITIKNKDPRAVLNSLHFWDLDISDNDSFSNRRSSSIEREENLSLSECQKRSKILSKLDASFGPGEKKNISILTKCSINLDFNNEEEGFLNNWGTKIEELNELRLEYLASVDMDDSDLLLQSIEYKEIIKMFCLRSSNKFYSLRETCLYHLPCLLSIHQSWCSKIHLLKQQYRQQDGSNLFPIYQSPRRFPPHPFDIVDTITGTMLNQNKSLSSVIEEFQFPPSPQQ</sequence>
<evidence type="ECO:0000313" key="1">
    <source>
        <dbReference type="EMBL" id="CAK5066089.1"/>
    </source>
</evidence>
<dbReference type="EMBL" id="CAVMJV010000020">
    <property type="protein sequence ID" value="CAK5066089.1"/>
    <property type="molecule type" value="Genomic_DNA"/>
</dbReference>
<evidence type="ECO:0000313" key="2">
    <source>
        <dbReference type="Proteomes" id="UP001497535"/>
    </source>
</evidence>
<comment type="caution">
    <text evidence="1">The sequence shown here is derived from an EMBL/GenBank/DDBJ whole genome shotgun (WGS) entry which is preliminary data.</text>
</comment>
<protein>
    <submittedName>
        <fullName evidence="1">Uncharacterized protein</fullName>
    </submittedName>
</protein>
<dbReference type="Proteomes" id="UP001497535">
    <property type="component" value="Unassembled WGS sequence"/>
</dbReference>
<proteinExistence type="predicted"/>
<keyword evidence="2" id="KW-1185">Reference proteome</keyword>
<gene>
    <name evidence="1" type="ORF">MENTE1834_LOCUS17459</name>
</gene>
<reference evidence="1" key="1">
    <citation type="submission" date="2023-11" db="EMBL/GenBank/DDBJ databases">
        <authorList>
            <person name="Poullet M."/>
        </authorList>
    </citation>
    <scope>NUCLEOTIDE SEQUENCE</scope>
    <source>
        <strain evidence="1">E1834</strain>
    </source>
</reference>
<name>A0ACB0YW80_MELEN</name>
<organism evidence="1 2">
    <name type="scientific">Meloidogyne enterolobii</name>
    <name type="common">Root-knot nematode worm</name>
    <name type="synonym">Meloidogyne mayaguensis</name>
    <dbReference type="NCBI Taxonomy" id="390850"/>
    <lineage>
        <taxon>Eukaryota</taxon>
        <taxon>Metazoa</taxon>
        <taxon>Ecdysozoa</taxon>
        <taxon>Nematoda</taxon>
        <taxon>Chromadorea</taxon>
        <taxon>Rhabditida</taxon>
        <taxon>Tylenchina</taxon>
        <taxon>Tylenchomorpha</taxon>
        <taxon>Tylenchoidea</taxon>
        <taxon>Meloidogynidae</taxon>
        <taxon>Meloidogyninae</taxon>
        <taxon>Meloidogyne</taxon>
    </lineage>
</organism>
<accession>A0ACB0YW80</accession>